<feature type="repeat" description="ANK" evidence="3">
    <location>
        <begin position="204"/>
        <end position="233"/>
    </location>
</feature>
<feature type="repeat" description="ANK" evidence="3">
    <location>
        <begin position="128"/>
        <end position="160"/>
    </location>
</feature>
<dbReference type="SUPFAM" id="SSF48403">
    <property type="entry name" value="Ankyrin repeat"/>
    <property type="match status" value="1"/>
</dbReference>
<dbReference type="InterPro" id="IPR036770">
    <property type="entry name" value="Ankyrin_rpt-contain_sf"/>
</dbReference>
<evidence type="ECO:0008006" key="6">
    <source>
        <dbReference type="Google" id="ProtNLM"/>
    </source>
</evidence>
<keyword evidence="5" id="KW-1185">Reference proteome</keyword>
<evidence type="ECO:0000256" key="1">
    <source>
        <dbReference type="ARBA" id="ARBA00022737"/>
    </source>
</evidence>
<evidence type="ECO:0000256" key="2">
    <source>
        <dbReference type="ARBA" id="ARBA00023043"/>
    </source>
</evidence>
<dbReference type="SMART" id="SM00248">
    <property type="entry name" value="ANK"/>
    <property type="match status" value="3"/>
</dbReference>
<reference evidence="4 5" key="1">
    <citation type="submission" date="2023-01" db="EMBL/GenBank/DDBJ databases">
        <title>Analysis of 21 Apiospora genomes using comparative genomics revels a genus with tremendous synthesis potential of carbohydrate active enzymes and secondary metabolites.</title>
        <authorList>
            <person name="Sorensen T."/>
        </authorList>
    </citation>
    <scope>NUCLEOTIDE SEQUENCE [LARGE SCALE GENOMIC DNA]</scope>
    <source>
        <strain evidence="4 5">CBS 33761</strain>
    </source>
</reference>
<keyword evidence="1" id="KW-0677">Repeat</keyword>
<dbReference type="PROSITE" id="PS50088">
    <property type="entry name" value="ANK_REPEAT"/>
    <property type="match status" value="3"/>
</dbReference>
<gene>
    <name evidence="4" type="ORF">PG993_010535</name>
</gene>
<evidence type="ECO:0000256" key="3">
    <source>
        <dbReference type="PROSITE-ProRule" id="PRU00023"/>
    </source>
</evidence>
<dbReference type="InterPro" id="IPR051637">
    <property type="entry name" value="Ank_repeat_dom-contain_49"/>
</dbReference>
<protein>
    <recommendedName>
        <fullName evidence="6">Ankyrin</fullName>
    </recommendedName>
</protein>
<dbReference type="PROSITE" id="PS50297">
    <property type="entry name" value="ANK_REP_REGION"/>
    <property type="match status" value="2"/>
</dbReference>
<dbReference type="Gene3D" id="1.25.40.20">
    <property type="entry name" value="Ankyrin repeat-containing domain"/>
    <property type="match status" value="1"/>
</dbReference>
<dbReference type="PANTHER" id="PTHR24180:SF45">
    <property type="entry name" value="POLY [ADP-RIBOSE] POLYMERASE TANKYRASE"/>
    <property type="match status" value="1"/>
</dbReference>
<feature type="repeat" description="ANK" evidence="3">
    <location>
        <begin position="71"/>
        <end position="100"/>
    </location>
</feature>
<comment type="caution">
    <text evidence="4">The sequence shown here is derived from an EMBL/GenBank/DDBJ whole genome shotgun (WGS) entry which is preliminary data.</text>
</comment>
<dbReference type="Proteomes" id="UP001444661">
    <property type="component" value="Unassembled WGS sequence"/>
</dbReference>
<sequence>MIDTAAKKGCATTRKPGYPSAGCIADWNQFRVYRGTDEYIQFLKDLGNTRRNLTRRQRGYPVHHRFDTFCTPLQVAVFHGHLDTVRFLLDRGVNVNAVENRLGLLRLPYASLVSSGFGTMCPKWVSDIAVTPLVLAIDVGNYDIAKLLLQHGSAVELCKNGSCLPLEVTLLHLLATVTPSKEACEFMEMLVRRYHVPVDATDAGGLTPLARAAAMDGGDMVLETLMTLGADVNYVIPRRDGDRRKSILDVCFEADPTMHRGLAERLRAARRFIELSGEAGDKEHRRSLLLKQCVNELMRHGRPEPKVLLEFIKYLKART</sequence>
<evidence type="ECO:0000313" key="4">
    <source>
        <dbReference type="EMBL" id="KAK8035540.1"/>
    </source>
</evidence>
<dbReference type="Pfam" id="PF00023">
    <property type="entry name" value="Ank"/>
    <property type="match status" value="2"/>
</dbReference>
<dbReference type="InterPro" id="IPR002110">
    <property type="entry name" value="Ankyrin_rpt"/>
</dbReference>
<evidence type="ECO:0000313" key="5">
    <source>
        <dbReference type="Proteomes" id="UP001444661"/>
    </source>
</evidence>
<organism evidence="4 5">
    <name type="scientific">Apiospora rasikravindrae</name>
    <dbReference type="NCBI Taxonomy" id="990691"/>
    <lineage>
        <taxon>Eukaryota</taxon>
        <taxon>Fungi</taxon>
        <taxon>Dikarya</taxon>
        <taxon>Ascomycota</taxon>
        <taxon>Pezizomycotina</taxon>
        <taxon>Sordariomycetes</taxon>
        <taxon>Xylariomycetidae</taxon>
        <taxon>Amphisphaeriales</taxon>
        <taxon>Apiosporaceae</taxon>
        <taxon>Apiospora</taxon>
    </lineage>
</organism>
<name>A0ABR1SPC3_9PEZI</name>
<accession>A0ABR1SPC3</accession>
<dbReference type="EMBL" id="JAQQWK010000009">
    <property type="protein sequence ID" value="KAK8035540.1"/>
    <property type="molecule type" value="Genomic_DNA"/>
</dbReference>
<keyword evidence="2 3" id="KW-0040">ANK repeat</keyword>
<dbReference type="PANTHER" id="PTHR24180">
    <property type="entry name" value="CYCLIN-DEPENDENT KINASE INHIBITOR 2C-RELATED"/>
    <property type="match status" value="1"/>
</dbReference>
<proteinExistence type="predicted"/>